<dbReference type="GO" id="GO:0005576">
    <property type="term" value="C:extracellular region"/>
    <property type="evidence" value="ECO:0007669"/>
    <property type="project" value="UniProtKB-SubCell"/>
</dbReference>
<comment type="subcellular location">
    <subcellularLocation>
        <location evidence="3">Secreted</location>
    </subcellularLocation>
    <subcellularLocation>
        <location evidence="3">Bacterial flagellum</location>
    </subcellularLocation>
</comment>
<keyword evidence="7" id="KW-1185">Reference proteome</keyword>
<dbReference type="Gene3D" id="1.20.1330.10">
    <property type="entry name" value="f41 fragment of flagellin, N-terminal domain"/>
    <property type="match status" value="1"/>
</dbReference>
<dbReference type="SUPFAM" id="SSF64518">
    <property type="entry name" value="Phase 1 flagellin"/>
    <property type="match status" value="1"/>
</dbReference>
<evidence type="ECO:0000259" key="4">
    <source>
        <dbReference type="Pfam" id="PF00669"/>
    </source>
</evidence>
<name>A0AAV4ZGE8_9HYPH</name>
<dbReference type="AlphaFoldDB" id="A0AAV4ZGE8"/>
<comment type="function">
    <text evidence="3">Flagellin is the subunit protein which polymerizes to form the filaments of bacterial flagella.</text>
</comment>
<dbReference type="Pfam" id="PF00700">
    <property type="entry name" value="Flagellin_C"/>
    <property type="match status" value="1"/>
</dbReference>
<dbReference type="InterPro" id="IPR046358">
    <property type="entry name" value="Flagellin_C"/>
</dbReference>
<proteinExistence type="inferred from homology"/>
<evidence type="ECO:0000256" key="1">
    <source>
        <dbReference type="ARBA" id="ARBA00005709"/>
    </source>
</evidence>
<dbReference type="PANTHER" id="PTHR42792:SF1">
    <property type="entry name" value="FLAGELLAR HOOK-ASSOCIATED PROTEIN 3"/>
    <property type="match status" value="1"/>
</dbReference>
<reference evidence="6" key="1">
    <citation type="journal article" date="2016" name="Front. Microbiol.">
        <title>Genome Sequence of the Piezophilic, Mesophilic Sulfate-Reducing Bacterium Desulfovibrio indicus J2T.</title>
        <authorList>
            <person name="Cao J."/>
            <person name="Maignien L."/>
            <person name="Shao Z."/>
            <person name="Alain K."/>
            <person name="Jebbar M."/>
        </authorList>
    </citation>
    <scope>NUCLEOTIDE SEQUENCE</scope>
    <source>
        <strain evidence="6">DSM 16372</strain>
    </source>
</reference>
<dbReference type="PANTHER" id="PTHR42792">
    <property type="entry name" value="FLAGELLIN"/>
    <property type="match status" value="1"/>
</dbReference>
<evidence type="ECO:0000256" key="2">
    <source>
        <dbReference type="ARBA" id="ARBA00023143"/>
    </source>
</evidence>
<keyword evidence="2 3" id="KW-0975">Bacterial flagellum</keyword>
<comment type="similarity">
    <text evidence="1 3">Belongs to the bacterial flagellin family.</text>
</comment>
<feature type="domain" description="Flagellin C-terminal" evidence="5">
    <location>
        <begin position="265"/>
        <end position="347"/>
    </location>
</feature>
<feature type="domain" description="Flagellin N-terminal" evidence="4">
    <location>
        <begin position="11"/>
        <end position="140"/>
    </location>
</feature>
<dbReference type="InterPro" id="IPR001492">
    <property type="entry name" value="Flagellin"/>
</dbReference>
<dbReference type="RefSeq" id="WP_066922583.1">
    <property type="nucleotide sequence ID" value="NZ_BPQO01000003.1"/>
</dbReference>
<evidence type="ECO:0000313" key="6">
    <source>
        <dbReference type="EMBL" id="GJD87530.1"/>
    </source>
</evidence>
<accession>A0AAV4ZGE8</accession>
<evidence type="ECO:0000313" key="7">
    <source>
        <dbReference type="Proteomes" id="UP001055247"/>
    </source>
</evidence>
<dbReference type="GO" id="GO:0009288">
    <property type="term" value="C:bacterial-type flagellum"/>
    <property type="evidence" value="ECO:0007669"/>
    <property type="project" value="UniProtKB-SubCell"/>
</dbReference>
<dbReference type="InterPro" id="IPR001029">
    <property type="entry name" value="Flagellin_N"/>
</dbReference>
<sequence length="347" mass="35330">MMTTSYISSISLWNAPRSNVSRLQTELARANAEIATGRYADVGLQLGTQVGTSLGVRQQSAMLTALKDGNGVAGMRLSTSQTVLAQLQGTADAMLKTLTGLPEDKRAATAASGAESALSALAGGLDASTGGQYVFGGTNTKVSPIGPDGLAAAKDAVAAAFGSYFAFPVGSPATATITADRMRGFLDTLAAPGGPFAAGWGGTISRAAGEAISSQISLSERATTSVSADDPAFRTLALAYAVASGIGLTGASAAVQSVATERVMSLLGEASSGLVGLQADLGRSQQRITEANTRLDAQKALMSRAVNDLETVDPAEAKTRVDALTTQIQMSYALTAQLRQLSLVNFL</sequence>
<protein>
    <recommendedName>
        <fullName evidence="3">Flagellin</fullName>
    </recommendedName>
</protein>
<reference evidence="6" key="2">
    <citation type="submission" date="2021-08" db="EMBL/GenBank/DDBJ databases">
        <authorList>
            <person name="Tani A."/>
            <person name="Ola A."/>
            <person name="Ogura Y."/>
            <person name="Katsura K."/>
            <person name="Hayashi T."/>
        </authorList>
    </citation>
    <scope>NUCLEOTIDE SEQUENCE</scope>
    <source>
        <strain evidence="6">DSM 16372</strain>
    </source>
</reference>
<dbReference type="GO" id="GO:0005198">
    <property type="term" value="F:structural molecule activity"/>
    <property type="evidence" value="ECO:0007669"/>
    <property type="project" value="UniProtKB-UniRule"/>
</dbReference>
<evidence type="ECO:0000256" key="3">
    <source>
        <dbReference type="RuleBase" id="RU362073"/>
    </source>
</evidence>
<dbReference type="Pfam" id="PF00669">
    <property type="entry name" value="Flagellin_N"/>
    <property type="match status" value="1"/>
</dbReference>
<gene>
    <name evidence="6" type="ORF">BHAOGJBA_1034</name>
</gene>
<dbReference type="NCBIfam" id="NF004669">
    <property type="entry name" value="PRK06008.1"/>
    <property type="match status" value="1"/>
</dbReference>
<keyword evidence="3" id="KW-0964">Secreted</keyword>
<dbReference type="EMBL" id="BPQO01000003">
    <property type="protein sequence ID" value="GJD87530.1"/>
    <property type="molecule type" value="Genomic_DNA"/>
</dbReference>
<evidence type="ECO:0000259" key="5">
    <source>
        <dbReference type="Pfam" id="PF00700"/>
    </source>
</evidence>
<comment type="caution">
    <text evidence="6">The sequence shown here is derived from an EMBL/GenBank/DDBJ whole genome shotgun (WGS) entry which is preliminary data.</text>
</comment>
<organism evidence="6 7">
    <name type="scientific">Methylobacterium hispanicum</name>
    <dbReference type="NCBI Taxonomy" id="270350"/>
    <lineage>
        <taxon>Bacteria</taxon>
        <taxon>Pseudomonadati</taxon>
        <taxon>Pseudomonadota</taxon>
        <taxon>Alphaproteobacteria</taxon>
        <taxon>Hyphomicrobiales</taxon>
        <taxon>Methylobacteriaceae</taxon>
        <taxon>Methylobacterium</taxon>
    </lineage>
</organism>
<dbReference type="Proteomes" id="UP001055247">
    <property type="component" value="Unassembled WGS sequence"/>
</dbReference>